<evidence type="ECO:0000313" key="1">
    <source>
        <dbReference type="EMBL" id="CAB4783105.1"/>
    </source>
</evidence>
<name>A0A6J6WID2_9ZZZZ</name>
<accession>A0A6J6WID2</accession>
<dbReference type="AlphaFoldDB" id="A0A6J6WID2"/>
<dbReference type="EMBL" id="CAFAAB010000062">
    <property type="protein sequence ID" value="CAB4783105.1"/>
    <property type="molecule type" value="Genomic_DNA"/>
</dbReference>
<gene>
    <name evidence="1" type="ORF">UFOPK2958_00669</name>
</gene>
<organism evidence="1">
    <name type="scientific">freshwater metagenome</name>
    <dbReference type="NCBI Taxonomy" id="449393"/>
    <lineage>
        <taxon>unclassified sequences</taxon>
        <taxon>metagenomes</taxon>
        <taxon>ecological metagenomes</taxon>
    </lineage>
</organism>
<proteinExistence type="predicted"/>
<reference evidence="1" key="1">
    <citation type="submission" date="2020-05" db="EMBL/GenBank/DDBJ databases">
        <authorList>
            <person name="Chiriac C."/>
            <person name="Salcher M."/>
            <person name="Ghai R."/>
            <person name="Kavagutti S V."/>
        </authorList>
    </citation>
    <scope>NUCLEOTIDE SEQUENCE</scope>
</reference>
<sequence>MAQNRVGISVLSHHPVASGGEVDGILFAELIKEWAGVSGPTWFGGVVVDHVGIVPRLALDLATVSGDLGTRAPREPAFSAVPH</sequence>
<protein>
    <submittedName>
        <fullName evidence="1">Unannotated protein</fullName>
    </submittedName>
</protein>